<proteinExistence type="predicted"/>
<sequence length="323" mass="36561">MRSTQDPQSLNTFKIYPIRFPDSPHTSPLTPPPPPPPRQRRLTLFRLSEELKKKKKSVQRKAGVVGEQLTSATSFQGRLVDFFGRVSKAAPPMSNPLSNSLAPSGGKIQDFFGLNVEDGTNNEILDYNVDDVVKPVLIVLVNSMMQDDPTHHHLRFLHPTFLSLLSSTLFYPMAGGKRGRQEKGSSSKSNPDLRFLNAEDQAAYTRYKSVGITVSKSINPETLSYPEEDLPGEVPDPVPAPVPLCQHSQIDQLVERFDAFETRFDTFEAQQQQFQTRVYEYMAQQQQQHAQDRTWLAEQFDTLLRFHPPPPPPPPDDDDPFTF</sequence>
<feature type="region of interest" description="Disordered" evidence="1">
    <location>
        <begin position="300"/>
        <end position="323"/>
    </location>
</feature>
<keyword evidence="3" id="KW-1185">Reference proteome</keyword>
<name>A0ABD0V1E6_DENTH</name>
<organism evidence="2 3">
    <name type="scientific">Dendrobium thyrsiflorum</name>
    <name type="common">Pinecone-like raceme dendrobium</name>
    <name type="synonym">Orchid</name>
    <dbReference type="NCBI Taxonomy" id="117978"/>
    <lineage>
        <taxon>Eukaryota</taxon>
        <taxon>Viridiplantae</taxon>
        <taxon>Streptophyta</taxon>
        <taxon>Embryophyta</taxon>
        <taxon>Tracheophyta</taxon>
        <taxon>Spermatophyta</taxon>
        <taxon>Magnoliopsida</taxon>
        <taxon>Liliopsida</taxon>
        <taxon>Asparagales</taxon>
        <taxon>Orchidaceae</taxon>
        <taxon>Epidendroideae</taxon>
        <taxon>Malaxideae</taxon>
        <taxon>Dendrobiinae</taxon>
        <taxon>Dendrobium</taxon>
    </lineage>
</organism>
<comment type="caution">
    <text evidence="2">The sequence shown here is derived from an EMBL/GenBank/DDBJ whole genome shotgun (WGS) entry which is preliminary data.</text>
</comment>
<dbReference type="AlphaFoldDB" id="A0ABD0V1E6"/>
<dbReference type="EMBL" id="JANQDX010000009">
    <property type="protein sequence ID" value="KAL0918768.1"/>
    <property type="molecule type" value="Genomic_DNA"/>
</dbReference>
<protein>
    <submittedName>
        <fullName evidence="2">Uncharacterized protein</fullName>
    </submittedName>
</protein>
<dbReference type="Proteomes" id="UP001552299">
    <property type="component" value="Unassembled WGS sequence"/>
</dbReference>
<gene>
    <name evidence="2" type="ORF">M5K25_010801</name>
</gene>
<evidence type="ECO:0000313" key="3">
    <source>
        <dbReference type="Proteomes" id="UP001552299"/>
    </source>
</evidence>
<reference evidence="2 3" key="1">
    <citation type="journal article" date="2024" name="Plant Biotechnol. J.">
        <title>Dendrobium thyrsiflorum genome and its molecular insights into genes involved in important horticultural traits.</title>
        <authorList>
            <person name="Chen B."/>
            <person name="Wang J.Y."/>
            <person name="Zheng P.J."/>
            <person name="Li K.L."/>
            <person name="Liang Y.M."/>
            <person name="Chen X.F."/>
            <person name="Zhang C."/>
            <person name="Zhao X."/>
            <person name="He X."/>
            <person name="Zhang G.Q."/>
            <person name="Liu Z.J."/>
            <person name="Xu Q."/>
        </authorList>
    </citation>
    <scope>NUCLEOTIDE SEQUENCE [LARGE SCALE GENOMIC DNA]</scope>
    <source>
        <strain evidence="2">GZMU011</strain>
    </source>
</reference>
<accession>A0ABD0V1E6</accession>
<feature type="compositionally biased region" description="Polar residues" evidence="1">
    <location>
        <begin position="1"/>
        <end position="12"/>
    </location>
</feature>
<evidence type="ECO:0000313" key="2">
    <source>
        <dbReference type="EMBL" id="KAL0918768.1"/>
    </source>
</evidence>
<evidence type="ECO:0000256" key="1">
    <source>
        <dbReference type="SAM" id="MobiDB-lite"/>
    </source>
</evidence>
<feature type="region of interest" description="Disordered" evidence="1">
    <location>
        <begin position="1"/>
        <end position="40"/>
    </location>
</feature>